<accession>A0A914L6F3</accession>
<evidence type="ECO:0000313" key="1">
    <source>
        <dbReference type="Proteomes" id="UP000887563"/>
    </source>
</evidence>
<dbReference type="WBParaSite" id="Minc3s00285g09419">
    <property type="protein sequence ID" value="Minc3s00285g09419"/>
    <property type="gene ID" value="Minc3s00285g09419"/>
</dbReference>
<evidence type="ECO:0000313" key="2">
    <source>
        <dbReference type="WBParaSite" id="Minc3s00285g09419"/>
    </source>
</evidence>
<name>A0A914L6F3_MELIC</name>
<dbReference type="AlphaFoldDB" id="A0A914L6F3"/>
<reference evidence="2" key="1">
    <citation type="submission" date="2022-11" db="UniProtKB">
        <authorList>
            <consortium name="WormBaseParasite"/>
        </authorList>
    </citation>
    <scope>IDENTIFICATION</scope>
</reference>
<dbReference type="Proteomes" id="UP000887563">
    <property type="component" value="Unplaced"/>
</dbReference>
<protein>
    <submittedName>
        <fullName evidence="2">Candidate secreted effector</fullName>
    </submittedName>
</protein>
<proteinExistence type="predicted"/>
<keyword evidence="1" id="KW-1185">Reference proteome</keyword>
<sequence>MVDSIHNRKIKFLSTKCFNTLNLFEKNILYLYMSRFHILRSSTMQIIKSLSTITTSMSS</sequence>
<organism evidence="1 2">
    <name type="scientific">Meloidogyne incognita</name>
    <name type="common">Southern root-knot nematode worm</name>
    <name type="synonym">Oxyuris incognita</name>
    <dbReference type="NCBI Taxonomy" id="6306"/>
    <lineage>
        <taxon>Eukaryota</taxon>
        <taxon>Metazoa</taxon>
        <taxon>Ecdysozoa</taxon>
        <taxon>Nematoda</taxon>
        <taxon>Chromadorea</taxon>
        <taxon>Rhabditida</taxon>
        <taxon>Tylenchina</taxon>
        <taxon>Tylenchomorpha</taxon>
        <taxon>Tylenchoidea</taxon>
        <taxon>Meloidogynidae</taxon>
        <taxon>Meloidogyninae</taxon>
        <taxon>Meloidogyne</taxon>
        <taxon>Meloidogyne incognita group</taxon>
    </lineage>
</organism>